<reference evidence="1" key="1">
    <citation type="submission" date="2017-07" db="EMBL/GenBank/DDBJ databases">
        <authorList>
            <person name="Mikheyev A."/>
            <person name="Grau M."/>
        </authorList>
    </citation>
    <scope>NUCLEOTIDE SEQUENCE</scope>
    <source>
        <tissue evidence="1">Venom_gland</tissue>
    </source>
</reference>
<sequence>MAGVDSDHRLALLKSFFPVPSQSQTASGGRWSSFLFQFKLSQISSFAILWCCNQPATVGEREKKISLNFSPKICSLPDLFQCLEKNYNTNHLKSAFSILTTSRPVAITA</sequence>
<protein>
    <submittedName>
        <fullName evidence="1">Uncharacterized protein</fullName>
    </submittedName>
</protein>
<evidence type="ECO:0000313" key="1">
    <source>
        <dbReference type="EMBL" id="LAA50489.1"/>
    </source>
</evidence>
<organism evidence="1">
    <name type="scientific">Micrurus corallinus</name>
    <name type="common">Brazilian coral snake</name>
    <dbReference type="NCBI Taxonomy" id="54390"/>
    <lineage>
        <taxon>Eukaryota</taxon>
        <taxon>Metazoa</taxon>
        <taxon>Chordata</taxon>
        <taxon>Craniata</taxon>
        <taxon>Vertebrata</taxon>
        <taxon>Euteleostomi</taxon>
        <taxon>Lepidosauria</taxon>
        <taxon>Squamata</taxon>
        <taxon>Bifurcata</taxon>
        <taxon>Unidentata</taxon>
        <taxon>Episquamata</taxon>
        <taxon>Toxicofera</taxon>
        <taxon>Serpentes</taxon>
        <taxon>Colubroidea</taxon>
        <taxon>Elapidae</taxon>
        <taxon>Elapinae</taxon>
        <taxon>Micrurus</taxon>
    </lineage>
</organism>
<dbReference type="EMBL" id="IACJ01087801">
    <property type="protein sequence ID" value="LAA50487.1"/>
    <property type="molecule type" value="Transcribed_RNA"/>
</dbReference>
<name>A0A2D4FSM4_MICCO</name>
<proteinExistence type="predicted"/>
<accession>A0A2D4FSM4</accession>
<dbReference type="EMBL" id="IACJ01087802">
    <property type="protein sequence ID" value="LAA50489.1"/>
    <property type="molecule type" value="Transcribed_RNA"/>
</dbReference>
<reference evidence="1" key="2">
    <citation type="submission" date="2017-11" db="EMBL/GenBank/DDBJ databases">
        <title>Coralsnake Venomics: Analyses of Venom Gland Transcriptomes and Proteomes of Six Brazilian Taxa.</title>
        <authorList>
            <person name="Aird S.D."/>
            <person name="Jorge da Silva N."/>
            <person name="Qiu L."/>
            <person name="Villar-Briones A."/>
            <person name="Aparecida-Saddi V."/>
            <person name="Campos-Telles M.P."/>
            <person name="Grau M."/>
            <person name="Mikheyev A.S."/>
        </authorList>
    </citation>
    <scope>NUCLEOTIDE SEQUENCE</scope>
    <source>
        <tissue evidence="1">Venom_gland</tissue>
    </source>
</reference>
<dbReference type="AlphaFoldDB" id="A0A2D4FSM4"/>